<dbReference type="RefSeq" id="WP_096463544.1">
    <property type="nucleotide sequence ID" value="NZ_AP017312.1"/>
</dbReference>
<keyword evidence="3" id="KW-0489">Methyltransferase</keyword>
<evidence type="ECO:0000313" key="4">
    <source>
        <dbReference type="Proteomes" id="UP000217696"/>
    </source>
</evidence>
<dbReference type="CDD" id="cd04186">
    <property type="entry name" value="GT_2_like_c"/>
    <property type="match status" value="1"/>
</dbReference>
<dbReference type="CDD" id="cd03801">
    <property type="entry name" value="GT4_PimA-like"/>
    <property type="match status" value="1"/>
</dbReference>
<dbReference type="PANTHER" id="PTHR43179:SF7">
    <property type="entry name" value="RHAMNOSYLTRANSFERASE WBBL"/>
    <property type="match status" value="1"/>
</dbReference>
<evidence type="ECO:0000259" key="1">
    <source>
        <dbReference type="Pfam" id="PF00535"/>
    </source>
</evidence>
<dbReference type="Pfam" id="PF13692">
    <property type="entry name" value="Glyco_trans_1_4"/>
    <property type="match status" value="1"/>
</dbReference>
<dbReference type="Proteomes" id="UP000217696">
    <property type="component" value="Chromosome"/>
</dbReference>
<dbReference type="InterPro" id="IPR029044">
    <property type="entry name" value="Nucleotide-diphossugar_trans"/>
</dbReference>
<dbReference type="Gene3D" id="3.90.550.10">
    <property type="entry name" value="Spore Coat Polysaccharide Biosynthesis Protein SpsA, Chain A"/>
    <property type="match status" value="1"/>
</dbReference>
<dbReference type="Pfam" id="PF08241">
    <property type="entry name" value="Methyltransf_11"/>
    <property type="match status" value="1"/>
</dbReference>
<dbReference type="SUPFAM" id="SSF53448">
    <property type="entry name" value="Nucleotide-diphospho-sugar transferases"/>
    <property type="match status" value="1"/>
</dbReference>
<keyword evidence="3" id="KW-0808">Transferase</keyword>
<dbReference type="InterPro" id="IPR013216">
    <property type="entry name" value="Methyltransf_11"/>
</dbReference>
<keyword evidence="4" id="KW-1185">Reference proteome</keyword>
<evidence type="ECO:0000259" key="2">
    <source>
        <dbReference type="Pfam" id="PF08241"/>
    </source>
</evidence>
<dbReference type="SUPFAM" id="SSF53756">
    <property type="entry name" value="UDP-Glycosyltransferase/glycogen phosphorylase"/>
    <property type="match status" value="1"/>
</dbReference>
<dbReference type="AlphaFoldDB" id="A0A0U5B8I1"/>
<dbReference type="EC" id="2.1.1.-" evidence="3"/>
<accession>A0A0U5B8I1</accession>
<gene>
    <name evidence="3" type="ORF">CB4_00630</name>
</gene>
<dbReference type="KEGG" id="asoc:CB4_00630"/>
<evidence type="ECO:0000313" key="3">
    <source>
        <dbReference type="EMBL" id="BAU26503.1"/>
    </source>
</evidence>
<proteinExistence type="predicted"/>
<organism evidence="3 4">
    <name type="scientific">Aneurinibacillus soli</name>
    <dbReference type="NCBI Taxonomy" id="1500254"/>
    <lineage>
        <taxon>Bacteria</taxon>
        <taxon>Bacillati</taxon>
        <taxon>Bacillota</taxon>
        <taxon>Bacilli</taxon>
        <taxon>Bacillales</taxon>
        <taxon>Paenibacillaceae</taxon>
        <taxon>Aneurinibacillus group</taxon>
        <taxon>Aneurinibacillus</taxon>
    </lineage>
</organism>
<name>A0A0U5B8I1_9BACL</name>
<dbReference type="SUPFAM" id="SSF53335">
    <property type="entry name" value="S-adenosyl-L-methionine-dependent methyltransferases"/>
    <property type="match status" value="1"/>
</dbReference>
<dbReference type="InterPro" id="IPR029063">
    <property type="entry name" value="SAM-dependent_MTases_sf"/>
</dbReference>
<dbReference type="PANTHER" id="PTHR43179">
    <property type="entry name" value="RHAMNOSYLTRANSFERASE WBBL"/>
    <property type="match status" value="1"/>
</dbReference>
<feature type="domain" description="Glycosyltransferase 2-like" evidence="1">
    <location>
        <begin position="440"/>
        <end position="603"/>
    </location>
</feature>
<dbReference type="Gene3D" id="3.40.50.150">
    <property type="entry name" value="Vaccinia Virus protein VP39"/>
    <property type="match status" value="1"/>
</dbReference>
<sequence>MKFTGERFIPDMLDNHELEVEHMQRYMSVLPVIKDKVVLDAACGEGYGSSMMAEYADRVYGIDSSEEVIEHATSKYSRGNLFFQTASIEAIPLADNSVDVVVSFETIEHVKQDIQHTFLTEVKRVLKEDGVFIISTPDKRVYSDIPGYKNEFHVREFYQDEFESFLKRYFPVVDLYYQGFQVHPVITAPNTAELTVLQTQEKQIKEAKYMIAVCSHDTHLNRSVNLGTAILDPEQNYEKLTSRIVSLQDEVEERNHHLHYLDNEIAIRDQQIASLVEKAEHDRLTSQALLKSYEEQIEKYKDGKIQLETELHNKRGHIELLLEQERILHNITGSWEWRLVKKFHKIRDRFFPRGTKRRLFTKLALKTIKNPRLMIGRINSHNLKVFLRHLKTNEITMLENKVQNQITMYSPSERPEVKLIEPVDVQEKIILPKLDHPLVSIVIPVYNKWEYTYSCLRSILEHTQNVAYEVILADDMSSDETVNAASIVENMKIVRDGVNRGFLLNCNNAAKYASGTYLLFLNNDTNVQPDWLKYLVDLIERDETIGMVGSKLIYGDGRLQEAGGIIWNDASGWNYGRLDDPEKPEYNYVKEVDYISGASIMIRTSLWSEIGGFDERYVPAYYEDSDLAFEVRKRGYKVVYQPKSVVVHFEGVSHGTDTNSGIKSYQVRNKEEFVEKWKEVLENRHFPNAEHVFWARDRSRDKKTIVVIDHYVPQYDKDAGSRTTYQYLKLFVEMGLNVKFIGDNFYKDERYCSKLEQLGIEVLYGDWYLRQYKEWIKTHGQKIDYVYLNRPHISIKYIDFIKKHTNARILYYGHDLHYLRESREYELTKNPALLASSHEWKKIEHELIEKADVIYYPSYVEINEVKKYFPHSHAKAIPAYIFDQKKVEATGFEQRKHLLFVGGFGHKPNIDAVLWFVKEIFPLIVAKIPDIIFYVVGSNPPPEIQGLQSSNIKVTGFVTDEELEHYYHKCRVVVVPLRYGAGVKGKVVEAIYYQIPIVTTSIGAEGLPDAEQVLTIEDDVAKFAEAVVRIYDDALWYQEMLKRTKSYIQENFSSETVIGVISDDIKP</sequence>
<protein>
    <submittedName>
        <fullName evidence="3">Putative S-adenosylmethionine-dependent methyltransferase/MSMEI_2290</fullName>
        <ecNumber evidence="3">2.1.1.-</ecNumber>
    </submittedName>
</protein>
<dbReference type="EMBL" id="AP017312">
    <property type="protein sequence ID" value="BAU26503.1"/>
    <property type="molecule type" value="Genomic_DNA"/>
</dbReference>
<dbReference type="CDD" id="cd02440">
    <property type="entry name" value="AdoMet_MTases"/>
    <property type="match status" value="1"/>
</dbReference>
<feature type="domain" description="Methyltransferase type 11" evidence="2">
    <location>
        <begin position="39"/>
        <end position="134"/>
    </location>
</feature>
<dbReference type="GO" id="GO:0032259">
    <property type="term" value="P:methylation"/>
    <property type="evidence" value="ECO:0007669"/>
    <property type="project" value="UniProtKB-KW"/>
</dbReference>
<dbReference type="InterPro" id="IPR001173">
    <property type="entry name" value="Glyco_trans_2-like"/>
</dbReference>
<reference evidence="3 4" key="1">
    <citation type="submission" date="2015-12" db="EMBL/GenBank/DDBJ databases">
        <title>Genome sequence of Aneurinibacillus soli.</title>
        <authorList>
            <person name="Lee J.S."/>
            <person name="Lee K.C."/>
            <person name="Kim K.K."/>
            <person name="Lee B.W."/>
        </authorList>
    </citation>
    <scope>NUCLEOTIDE SEQUENCE [LARGE SCALE GENOMIC DNA]</scope>
    <source>
        <strain evidence="3 4">CB4</strain>
    </source>
</reference>
<dbReference type="Pfam" id="PF00535">
    <property type="entry name" value="Glycos_transf_2"/>
    <property type="match status" value="1"/>
</dbReference>
<dbReference type="GO" id="GO:0008757">
    <property type="term" value="F:S-adenosylmethionine-dependent methyltransferase activity"/>
    <property type="evidence" value="ECO:0007669"/>
    <property type="project" value="InterPro"/>
</dbReference>
<dbReference type="Gene3D" id="3.40.50.2000">
    <property type="entry name" value="Glycogen Phosphorylase B"/>
    <property type="match status" value="1"/>
</dbReference>
<dbReference type="OrthoDB" id="8936324at2"/>